<comment type="caution">
    <text evidence="2">The sequence shown here is derived from an EMBL/GenBank/DDBJ whole genome shotgun (WGS) entry which is preliminary data.</text>
</comment>
<reference evidence="2" key="1">
    <citation type="journal article" date="2014" name="Front. Microbiol.">
        <title>High frequency of phylogenetically diverse reductive dehalogenase-homologous genes in deep subseafloor sedimentary metagenomes.</title>
        <authorList>
            <person name="Kawai M."/>
            <person name="Futagami T."/>
            <person name="Toyoda A."/>
            <person name="Takaki Y."/>
            <person name="Nishi S."/>
            <person name="Hori S."/>
            <person name="Arai W."/>
            <person name="Tsubouchi T."/>
            <person name="Morono Y."/>
            <person name="Uchiyama I."/>
            <person name="Ito T."/>
            <person name="Fujiyama A."/>
            <person name="Inagaki F."/>
            <person name="Takami H."/>
        </authorList>
    </citation>
    <scope>NUCLEOTIDE SEQUENCE</scope>
    <source>
        <strain evidence="2">Expedition CK06-06</strain>
    </source>
</reference>
<protein>
    <submittedName>
        <fullName evidence="2">Uncharacterized protein</fullName>
    </submittedName>
</protein>
<evidence type="ECO:0000256" key="1">
    <source>
        <dbReference type="SAM" id="MobiDB-lite"/>
    </source>
</evidence>
<accession>X1VGB6</accession>
<name>X1VGB6_9ZZZZ</name>
<sequence length="37" mass="4155">DEMKGRMIVSESGAGEVKITNPTYNPTTKEIHHRETP</sequence>
<feature type="region of interest" description="Disordered" evidence="1">
    <location>
        <begin position="1"/>
        <end position="37"/>
    </location>
</feature>
<evidence type="ECO:0000313" key="2">
    <source>
        <dbReference type="EMBL" id="GAJ06120.1"/>
    </source>
</evidence>
<organism evidence="2">
    <name type="scientific">marine sediment metagenome</name>
    <dbReference type="NCBI Taxonomy" id="412755"/>
    <lineage>
        <taxon>unclassified sequences</taxon>
        <taxon>metagenomes</taxon>
        <taxon>ecological metagenomes</taxon>
    </lineage>
</organism>
<proteinExistence type="predicted"/>
<feature type="non-terminal residue" evidence="2">
    <location>
        <position position="1"/>
    </location>
</feature>
<dbReference type="AlphaFoldDB" id="X1VGB6"/>
<dbReference type="EMBL" id="BARW01034411">
    <property type="protein sequence ID" value="GAJ06120.1"/>
    <property type="molecule type" value="Genomic_DNA"/>
</dbReference>
<gene>
    <name evidence="2" type="ORF">S12H4_53941</name>
</gene>